<dbReference type="Pfam" id="PF00246">
    <property type="entry name" value="Peptidase_M14"/>
    <property type="match status" value="1"/>
</dbReference>
<gene>
    <name evidence="9" type="ORF">AABB81_15925</name>
</gene>
<evidence type="ECO:0000256" key="7">
    <source>
        <dbReference type="PROSITE-ProRule" id="PRU01379"/>
    </source>
</evidence>
<evidence type="ECO:0000313" key="9">
    <source>
        <dbReference type="EMBL" id="MEL4457395.1"/>
    </source>
</evidence>
<keyword evidence="3" id="KW-0645">Protease</keyword>
<sequence>MKQIYCRLIIWLLVLVHIPALAQDYYFESYKPFNQSIPSPEEFLGYPIGEYHTRHDLVVAYMYTLAEFSDRASVQVYGKTHENRKLLMLQIASPSNLENLEKIKSKHLEVVNPEIQVSDFKELPLFINLAYGVHGNEPSSTEAAMLIAYTLVASECEEVKKYLDEVIVFLDPTINPDGRDRHSNWANSYRGQPLIADKFDIEHNEGWPGGRTNHYWFDLNRDLLLGVNPESRGRLKWYHNWYPNVVTDFHEMGSGSTYFFEPKNKSASLNPITPSENRDVLNKVFADQFAADLDQIGSFYFTDEVYDSTYPGYGSTYMDLQGSLALLFEQASSRGHLQETPTGEISFAFTIRNHYVSSIATLKAAIANKELLYKYQNDFFRNSLKKANASSIKGYVFGDPYDRNRNKEFLDVLLQHQIEAYPVSRDLKVNNTSFKKGFSYVVPTSQKQYYLVQSLFETFKSYKDSVFYDTSAWSLVNFYNMKYQPVSKLPERGKKVTADTNLVHLYKLEKSDYAYLIPYDDYYAPGLLYDLQDHGLVVKVANKAFSVNIDGKEMDFRRGTLMVPVQDQFDVDKESVYERVKEASHEFGIQAYPAAGGMTSRGNGLGSHSFQTLKKPNAMMLVEGTVSSYEAGEVWHLFENRMKIPLVKVPERRLYLTDIYRYNVIIMVSGNYGLLDKIQKERLAQWVGDGNTLIATAKGSSWVINQKIAEETLISSNTDTLSHAGRSNYNKAIGSIEKHNIGGAIFGIDLDITHPIAYGYHSRKVPVYKNNRVWLAPSKNPYSTVGKYLEEPHIDGYISKENLEIMKGAASIVVSKRGKGRIILFADNPNFRGAWYGTNKLFMNAIHFGSLVKVPQ</sequence>
<accession>A0ABU9L608</accession>
<evidence type="ECO:0000256" key="3">
    <source>
        <dbReference type="ARBA" id="ARBA00022670"/>
    </source>
</evidence>
<dbReference type="RefSeq" id="WP_342161557.1">
    <property type="nucleotide sequence ID" value="NZ_JBCDNA010000003.1"/>
</dbReference>
<keyword evidence="4" id="KW-0378">Hydrolase</keyword>
<keyword evidence="5" id="KW-0862">Zinc</keyword>
<dbReference type="Proteomes" id="UP001474120">
    <property type="component" value="Unassembled WGS sequence"/>
</dbReference>
<comment type="similarity">
    <text evidence="2 7">Belongs to the peptidase M14 family.</text>
</comment>
<feature type="active site" description="Proton donor/acceptor" evidence="7">
    <location>
        <position position="339"/>
    </location>
</feature>
<dbReference type="SMART" id="SM00631">
    <property type="entry name" value="Zn_pept"/>
    <property type="match status" value="1"/>
</dbReference>
<dbReference type="InterPro" id="IPR000834">
    <property type="entry name" value="Peptidase_M14"/>
</dbReference>
<comment type="caution">
    <text evidence="9">The sequence shown here is derived from an EMBL/GenBank/DDBJ whole genome shotgun (WGS) entry which is preliminary data.</text>
</comment>
<dbReference type="Gene3D" id="3.40.630.10">
    <property type="entry name" value="Zn peptidases"/>
    <property type="match status" value="1"/>
</dbReference>
<evidence type="ECO:0000256" key="1">
    <source>
        <dbReference type="ARBA" id="ARBA00001947"/>
    </source>
</evidence>
<reference evidence="9 10" key="1">
    <citation type="submission" date="2024-04" db="EMBL/GenBank/DDBJ databases">
        <title>whole genome sequencing of Lutimonas vermicola strain IMCC1616.</title>
        <authorList>
            <person name="Bae S.S."/>
        </authorList>
    </citation>
    <scope>NUCLEOTIDE SEQUENCE [LARGE SCALE GENOMIC DNA]</scope>
    <source>
        <strain evidence="9 10">IMCC1616</strain>
    </source>
</reference>
<keyword evidence="9" id="KW-0121">Carboxypeptidase</keyword>
<evidence type="ECO:0000256" key="5">
    <source>
        <dbReference type="ARBA" id="ARBA00022833"/>
    </source>
</evidence>
<evidence type="ECO:0000256" key="2">
    <source>
        <dbReference type="ARBA" id="ARBA00005988"/>
    </source>
</evidence>
<dbReference type="SUPFAM" id="SSF52317">
    <property type="entry name" value="Class I glutamine amidotransferase-like"/>
    <property type="match status" value="1"/>
</dbReference>
<evidence type="ECO:0000259" key="8">
    <source>
        <dbReference type="PROSITE" id="PS52035"/>
    </source>
</evidence>
<dbReference type="PROSITE" id="PS52035">
    <property type="entry name" value="PEPTIDASE_M14"/>
    <property type="match status" value="1"/>
</dbReference>
<dbReference type="PANTHER" id="PTHR11705">
    <property type="entry name" value="PROTEASE FAMILY M14 CARBOXYPEPTIDASE A,B"/>
    <property type="match status" value="1"/>
</dbReference>
<name>A0ABU9L608_9FLAO</name>
<keyword evidence="6" id="KW-0482">Metalloprotease</keyword>
<protein>
    <submittedName>
        <fullName evidence="9">M14 family zinc carboxypeptidase</fullName>
    </submittedName>
</protein>
<dbReference type="PANTHER" id="PTHR11705:SF143">
    <property type="entry name" value="SLL0236 PROTEIN"/>
    <property type="match status" value="1"/>
</dbReference>
<dbReference type="SUPFAM" id="SSF53187">
    <property type="entry name" value="Zn-dependent exopeptidases"/>
    <property type="match status" value="1"/>
</dbReference>
<proteinExistence type="inferred from homology"/>
<dbReference type="GO" id="GO:0004180">
    <property type="term" value="F:carboxypeptidase activity"/>
    <property type="evidence" value="ECO:0007669"/>
    <property type="project" value="UniProtKB-KW"/>
</dbReference>
<dbReference type="EMBL" id="JBCDNA010000003">
    <property type="protein sequence ID" value="MEL4457395.1"/>
    <property type="molecule type" value="Genomic_DNA"/>
</dbReference>
<evidence type="ECO:0000256" key="6">
    <source>
        <dbReference type="ARBA" id="ARBA00023049"/>
    </source>
</evidence>
<dbReference type="InterPro" id="IPR029062">
    <property type="entry name" value="Class_I_gatase-like"/>
</dbReference>
<organism evidence="9 10">
    <name type="scientific">Lutimonas vermicola</name>
    <dbReference type="NCBI Taxonomy" id="414288"/>
    <lineage>
        <taxon>Bacteria</taxon>
        <taxon>Pseudomonadati</taxon>
        <taxon>Bacteroidota</taxon>
        <taxon>Flavobacteriia</taxon>
        <taxon>Flavobacteriales</taxon>
        <taxon>Flavobacteriaceae</taxon>
        <taxon>Lutimonas</taxon>
    </lineage>
</organism>
<feature type="domain" description="Peptidase M14" evidence="8">
    <location>
        <begin position="50"/>
        <end position="365"/>
    </location>
</feature>
<evidence type="ECO:0000313" key="10">
    <source>
        <dbReference type="Proteomes" id="UP001474120"/>
    </source>
</evidence>
<keyword evidence="10" id="KW-1185">Reference proteome</keyword>
<evidence type="ECO:0000256" key="4">
    <source>
        <dbReference type="ARBA" id="ARBA00022801"/>
    </source>
</evidence>
<comment type="cofactor">
    <cofactor evidence="1">
        <name>Zn(2+)</name>
        <dbReference type="ChEBI" id="CHEBI:29105"/>
    </cofactor>
</comment>